<dbReference type="InterPro" id="IPR037004">
    <property type="entry name" value="Exonuc_VII_ssu_sf"/>
</dbReference>
<organism evidence="7 8">
    <name type="scientific">Pseudomonas quercus</name>
    <dbReference type="NCBI Taxonomy" id="2722792"/>
    <lineage>
        <taxon>Bacteria</taxon>
        <taxon>Pseudomonadati</taxon>
        <taxon>Pseudomonadota</taxon>
        <taxon>Gammaproteobacteria</taxon>
        <taxon>Pseudomonadales</taxon>
        <taxon>Pseudomonadaceae</taxon>
        <taxon>Pseudomonas</taxon>
    </lineage>
</organism>
<evidence type="ECO:0000256" key="1">
    <source>
        <dbReference type="ARBA" id="ARBA00009998"/>
    </source>
</evidence>
<accession>A0ABX0YI08</accession>
<dbReference type="InterPro" id="IPR003761">
    <property type="entry name" value="Exonuc_VII_S"/>
</dbReference>
<dbReference type="HAMAP" id="MF_00337">
    <property type="entry name" value="Exonuc_7_S"/>
    <property type="match status" value="1"/>
</dbReference>
<keyword evidence="3 6" id="KW-0540">Nuclease</keyword>
<comment type="subunit">
    <text evidence="6">Heterooligomer composed of large and small subunits.</text>
</comment>
<comment type="function">
    <text evidence="6">Bidirectionally degrades single-stranded DNA into large acid-insoluble oligonucleotides, which are then degraded further into small acid-soluble oligonucleotides.</text>
</comment>
<comment type="caution">
    <text evidence="7">The sequence shown here is derived from an EMBL/GenBank/DDBJ whole genome shotgun (WGS) entry which is preliminary data.</text>
</comment>
<reference evidence="7 8" key="1">
    <citation type="submission" date="2020-03" db="EMBL/GenBank/DDBJ databases">
        <authorList>
            <person name="Wang L."/>
            <person name="He N."/>
            <person name="Li Y."/>
            <person name="Fang Y."/>
            <person name="Zhang F."/>
        </authorList>
    </citation>
    <scope>NUCLEOTIDE SEQUENCE [LARGE SCALE GENOMIC DNA]</scope>
    <source>
        <strain evidence="8">hsmgli-8</strain>
    </source>
</reference>
<comment type="similarity">
    <text evidence="1 6">Belongs to the XseB family.</text>
</comment>
<dbReference type="PANTHER" id="PTHR34137:SF1">
    <property type="entry name" value="EXODEOXYRIBONUCLEASE 7 SMALL SUBUNIT"/>
    <property type="match status" value="1"/>
</dbReference>
<evidence type="ECO:0000256" key="2">
    <source>
        <dbReference type="ARBA" id="ARBA00022490"/>
    </source>
</evidence>
<dbReference type="EMBL" id="JAAVJI010000011">
    <property type="protein sequence ID" value="NJP02552.1"/>
    <property type="molecule type" value="Genomic_DNA"/>
</dbReference>
<name>A0ABX0YI08_9PSED</name>
<protein>
    <recommendedName>
        <fullName evidence="6">Exodeoxyribonuclease 7 small subunit</fullName>
        <ecNumber evidence="6">3.1.11.6</ecNumber>
    </recommendedName>
    <alternativeName>
        <fullName evidence="6">Exodeoxyribonuclease VII small subunit</fullName>
        <shortName evidence="6">Exonuclease VII small subunit</shortName>
    </alternativeName>
</protein>
<evidence type="ECO:0000256" key="6">
    <source>
        <dbReference type="HAMAP-Rule" id="MF_00337"/>
    </source>
</evidence>
<dbReference type="Proteomes" id="UP000746535">
    <property type="component" value="Unassembled WGS sequence"/>
</dbReference>
<evidence type="ECO:0000256" key="5">
    <source>
        <dbReference type="ARBA" id="ARBA00022839"/>
    </source>
</evidence>
<dbReference type="PANTHER" id="PTHR34137">
    <property type="entry name" value="EXODEOXYRIBONUCLEASE 7 SMALL SUBUNIT"/>
    <property type="match status" value="1"/>
</dbReference>
<comment type="catalytic activity">
    <reaction evidence="6">
        <text>Exonucleolytic cleavage in either 5'- to 3'- or 3'- to 5'-direction to yield nucleoside 5'-phosphates.</text>
        <dbReference type="EC" id="3.1.11.6"/>
    </reaction>
</comment>
<proteinExistence type="inferred from homology"/>
<dbReference type="RefSeq" id="WP_168085216.1">
    <property type="nucleotide sequence ID" value="NZ_JAAVJI010000011.1"/>
</dbReference>
<dbReference type="GO" id="GO:0008855">
    <property type="term" value="F:exodeoxyribonuclease VII activity"/>
    <property type="evidence" value="ECO:0007669"/>
    <property type="project" value="UniProtKB-EC"/>
</dbReference>
<dbReference type="SUPFAM" id="SSF116842">
    <property type="entry name" value="XseB-like"/>
    <property type="match status" value="1"/>
</dbReference>
<keyword evidence="4 6" id="KW-0378">Hydrolase</keyword>
<evidence type="ECO:0000256" key="3">
    <source>
        <dbReference type="ARBA" id="ARBA00022722"/>
    </source>
</evidence>
<keyword evidence="5 6" id="KW-0269">Exonuclease</keyword>
<evidence type="ECO:0000313" key="8">
    <source>
        <dbReference type="Proteomes" id="UP000746535"/>
    </source>
</evidence>
<evidence type="ECO:0000256" key="4">
    <source>
        <dbReference type="ARBA" id="ARBA00022801"/>
    </source>
</evidence>
<gene>
    <name evidence="6" type="primary">xseB</name>
    <name evidence="7" type="ORF">HBH25_17015</name>
</gene>
<sequence length="80" mass="8787">MARKKTALDFEQSLTDLQALVERLENGQLSLEDSLTAFEQGIGLTRDCQDALAAAEVKVQQLLERDGQLVEAPLDVDDAQ</sequence>
<keyword evidence="8" id="KW-1185">Reference proteome</keyword>
<dbReference type="EC" id="3.1.11.6" evidence="6"/>
<comment type="subcellular location">
    <subcellularLocation>
        <location evidence="6">Cytoplasm</location>
    </subcellularLocation>
</comment>
<dbReference type="NCBIfam" id="NF002140">
    <property type="entry name" value="PRK00977.1-4"/>
    <property type="match status" value="1"/>
</dbReference>
<keyword evidence="2 6" id="KW-0963">Cytoplasm</keyword>
<dbReference type="Gene3D" id="1.10.287.1040">
    <property type="entry name" value="Exonuclease VII, small subunit"/>
    <property type="match status" value="1"/>
</dbReference>
<dbReference type="NCBIfam" id="TIGR01280">
    <property type="entry name" value="xseB"/>
    <property type="match status" value="1"/>
</dbReference>
<dbReference type="Pfam" id="PF02609">
    <property type="entry name" value="Exonuc_VII_S"/>
    <property type="match status" value="1"/>
</dbReference>
<evidence type="ECO:0000313" key="7">
    <source>
        <dbReference type="EMBL" id="NJP02552.1"/>
    </source>
</evidence>